<name>A0A1C3NT16_9ACTN</name>
<reference evidence="2" key="1">
    <citation type="submission" date="2016-02" db="EMBL/GenBank/DDBJ databases">
        <authorList>
            <person name="Wibberg D."/>
        </authorList>
    </citation>
    <scope>NUCLEOTIDE SEQUENCE [LARGE SCALE GENOMIC DNA]</scope>
</reference>
<organism evidence="1 2">
    <name type="scientific">Candidatus Protofrankia californiensis</name>
    <dbReference type="NCBI Taxonomy" id="1839754"/>
    <lineage>
        <taxon>Bacteria</taxon>
        <taxon>Bacillati</taxon>
        <taxon>Actinomycetota</taxon>
        <taxon>Actinomycetes</taxon>
        <taxon>Frankiales</taxon>
        <taxon>Frankiaceae</taxon>
        <taxon>Protofrankia</taxon>
    </lineage>
</organism>
<sequence length="148" mass="15976">MSVSRLLFRTRRRRPVVLCLLGALVVVLTGCDRPTPLVTLQSGGNFVKAHAAQYDRDGAVIKDAGYQAPVLHAVPGSTVNIDVAKSIADKGYFLASNDTRISELITDEHYHLTVPDGRGEVNLTIFQAPHAGGDQASGSWPFRLVVQP</sequence>
<protein>
    <submittedName>
        <fullName evidence="1">Uncharacterized protein</fullName>
    </submittedName>
</protein>
<gene>
    <name evidence="1" type="ORF">FDG2_0169</name>
</gene>
<dbReference type="Proteomes" id="UP000199013">
    <property type="component" value="Unassembled WGS sequence"/>
</dbReference>
<dbReference type="EMBL" id="FLUV01000070">
    <property type="protein sequence ID" value="SBW17333.1"/>
    <property type="molecule type" value="Genomic_DNA"/>
</dbReference>
<evidence type="ECO:0000313" key="2">
    <source>
        <dbReference type="Proteomes" id="UP000199013"/>
    </source>
</evidence>
<dbReference type="PROSITE" id="PS51257">
    <property type="entry name" value="PROKAR_LIPOPROTEIN"/>
    <property type="match status" value="1"/>
</dbReference>
<keyword evidence="2" id="KW-1185">Reference proteome</keyword>
<dbReference type="AlphaFoldDB" id="A0A1C3NT16"/>
<evidence type="ECO:0000313" key="1">
    <source>
        <dbReference type="EMBL" id="SBW17333.1"/>
    </source>
</evidence>
<accession>A0A1C3NT16</accession>
<proteinExistence type="predicted"/>